<name>A0A4Q9QXZ9_9GAMM</name>
<feature type="compositionally biased region" description="Gly residues" evidence="1">
    <location>
        <begin position="87"/>
        <end position="98"/>
    </location>
</feature>
<dbReference type="PANTHER" id="PTHR37489:SF1">
    <property type="entry name" value="DUF3500 DOMAIN-CONTAINING PROTEIN"/>
    <property type="match status" value="1"/>
</dbReference>
<feature type="compositionally biased region" description="Gly residues" evidence="1">
    <location>
        <begin position="108"/>
        <end position="119"/>
    </location>
</feature>
<proteinExistence type="predicted"/>
<evidence type="ECO:0000313" key="3">
    <source>
        <dbReference type="EMBL" id="TBU88478.1"/>
    </source>
</evidence>
<dbReference type="PANTHER" id="PTHR37489">
    <property type="entry name" value="DUF3500 DOMAIN-CONTAINING PROTEIN"/>
    <property type="match status" value="1"/>
</dbReference>
<keyword evidence="2" id="KW-0732">Signal</keyword>
<dbReference type="Pfam" id="PF12006">
    <property type="entry name" value="DUF3500"/>
    <property type="match status" value="1"/>
</dbReference>
<dbReference type="EMBL" id="QJUL01000030">
    <property type="protein sequence ID" value="TBU88478.1"/>
    <property type="molecule type" value="Genomic_DNA"/>
</dbReference>
<dbReference type="InterPro" id="IPR021889">
    <property type="entry name" value="DUF3500"/>
</dbReference>
<protein>
    <recommendedName>
        <fullName evidence="5">DUF3500 domain-containing protein</fullName>
    </recommendedName>
</protein>
<accession>A0A4Q9QXZ9</accession>
<feature type="signal peptide" evidence="2">
    <location>
        <begin position="1"/>
        <end position="24"/>
    </location>
</feature>
<evidence type="ECO:0000256" key="1">
    <source>
        <dbReference type="SAM" id="MobiDB-lite"/>
    </source>
</evidence>
<feature type="region of interest" description="Disordered" evidence="1">
    <location>
        <begin position="74"/>
        <end position="119"/>
    </location>
</feature>
<dbReference type="AlphaFoldDB" id="A0A4Q9QXZ9"/>
<dbReference type="Proteomes" id="UP000293172">
    <property type="component" value="Unassembled WGS sequence"/>
</dbReference>
<dbReference type="OrthoDB" id="581140at2"/>
<feature type="chain" id="PRO_5020635611" description="DUF3500 domain-containing protein" evidence="2">
    <location>
        <begin position="25"/>
        <end position="407"/>
    </location>
</feature>
<organism evidence="3 4">
    <name type="scientific">Phytopseudomonas dryadis</name>
    <dbReference type="NCBI Taxonomy" id="2487520"/>
    <lineage>
        <taxon>Bacteria</taxon>
        <taxon>Pseudomonadati</taxon>
        <taxon>Pseudomonadota</taxon>
        <taxon>Gammaproteobacteria</taxon>
        <taxon>Pseudomonadales</taxon>
        <taxon>Pseudomonadaceae</taxon>
        <taxon>Phytopseudomonas</taxon>
    </lineage>
</organism>
<evidence type="ECO:0000256" key="2">
    <source>
        <dbReference type="SAM" id="SignalP"/>
    </source>
</evidence>
<reference evidence="3 4" key="1">
    <citation type="submission" date="2018-06" db="EMBL/GenBank/DDBJ databases">
        <title>Three novel Pseudomonas species isolated from symptomatic oak.</title>
        <authorList>
            <person name="Bueno-Gonzalez V."/>
            <person name="Brady C."/>
        </authorList>
    </citation>
    <scope>NUCLEOTIDE SEQUENCE [LARGE SCALE GENOMIC DNA]</scope>
    <source>
        <strain evidence="3 4">P6B</strain>
    </source>
</reference>
<comment type="caution">
    <text evidence="3">The sequence shown here is derived from an EMBL/GenBank/DDBJ whole genome shotgun (WGS) entry which is preliminary data.</text>
</comment>
<gene>
    <name evidence="3" type="ORF">DNK44_18460</name>
</gene>
<evidence type="ECO:0008006" key="5">
    <source>
        <dbReference type="Google" id="ProtNLM"/>
    </source>
</evidence>
<sequence length="407" mass="42095">MRKLTCIASALVLAGTTLGSAGWAAESGADVAAPIVAQEQTQAVVAAATGFLDSLAAEQRAQAQFPFTPQKAASAATFARSGPPPGGAGNGGSGGRAGEAGRPSGPRAEGGGPGMGPAGGFVGEQYGAAVWSNYPVSDVPRPGLQLGSLSDAQRAAALRLLQTLLSPQGYQKVLDIMGSDQALSEGGTHYASGTAYYTLGIFGTPSVSAPWMVQFGGHHLGLNVVIVGARGVLTPTLTGAQPSVYTVGDRSVRVLAGENDKAFALLEALDDPQRQQAILDYRVNDLVLGPGRSAETLVPEGLQASAMDERQRALLLDLIGEWAGIVGEAYAAPRMAEIRAGLDDTWFAWSGPTTHEPGRNGSAYYRIQGPRLVIEFSPQGVGGDPTMHVHTVYRDPGNDYGQQFTLP</sequence>
<evidence type="ECO:0000313" key="4">
    <source>
        <dbReference type="Proteomes" id="UP000293172"/>
    </source>
</evidence>
<dbReference type="RefSeq" id="WP_131198710.1">
    <property type="nucleotide sequence ID" value="NZ_QJUL01000030.1"/>
</dbReference>